<dbReference type="Proteomes" id="UP000192478">
    <property type="component" value="Chromosome"/>
</dbReference>
<feature type="active site" description="Proton acceptor" evidence="6">
    <location>
        <position position="186"/>
    </location>
</feature>
<evidence type="ECO:0000256" key="1">
    <source>
        <dbReference type="ARBA" id="ARBA00001933"/>
    </source>
</evidence>
<dbReference type="GO" id="GO:0008483">
    <property type="term" value="F:transaminase activity"/>
    <property type="evidence" value="ECO:0007669"/>
    <property type="project" value="UniProtKB-KW"/>
</dbReference>
<sequence length="375" mass="42014">MIPLAIPNIAGNEWRYIKECLDTNWVSSVGSYVDLFEEKFREYLSTQKAVATMNGTAAITLALQTLGIGAGDEVIVPSMTFVASVNPVVYVGANPVFIDITPDTWVMDVDMLEERITEKTKAIIPVHVYGNMVDMEPLLKIAKKYHLYVIEDATEALGSEYRTSDGKWHKAGTLGNFGTFSFNGNKLITTGAGGMLVTHDVDLGEKAKHLCNQAKTTLPNGDIVHEEIGYNYRMPNILAAMGVAQLEKIEEYILIKIKNAKLYHSYLQNIEGIRLPKEKENVKHVHWLYSILIEENYGSDRDELIKKLNERGIGSRGFFQPIHTMRPYADYSKGAMNNTYRVSKRGVNLPSSVSLSSKDCQYICNTIHNIHRGCL</sequence>
<dbReference type="EMBL" id="CP017603">
    <property type="protein sequence ID" value="AOY75649.1"/>
    <property type="molecule type" value="Genomic_DNA"/>
</dbReference>
<dbReference type="PANTHER" id="PTHR30244:SF30">
    <property type="entry name" value="BLR5990 PROTEIN"/>
    <property type="match status" value="1"/>
</dbReference>
<dbReference type="Gene3D" id="3.40.640.10">
    <property type="entry name" value="Type I PLP-dependent aspartate aminotransferase-like (Major domain)"/>
    <property type="match status" value="1"/>
</dbReference>
<evidence type="ECO:0000256" key="2">
    <source>
        <dbReference type="ARBA" id="ARBA00022576"/>
    </source>
</evidence>
<dbReference type="InterPro" id="IPR026385">
    <property type="entry name" value="LegC-like"/>
</dbReference>
<comment type="cofactor">
    <cofactor evidence="1">
        <name>pyridoxal 5'-phosphate</name>
        <dbReference type="ChEBI" id="CHEBI:597326"/>
    </cofactor>
</comment>
<evidence type="ECO:0000313" key="9">
    <source>
        <dbReference type="EMBL" id="AOY75649.1"/>
    </source>
</evidence>
<reference evidence="10 12" key="2">
    <citation type="submission" date="2017-03" db="EMBL/GenBank/DDBJ databases">
        <title>Complete sequence of Clostridium formicaceticum DSM 92.</title>
        <authorList>
            <person name="Poehlein A."/>
            <person name="Karl M."/>
            <person name="Bengelsdorf F.R."/>
            <person name="Duerre P."/>
            <person name="Daniel R."/>
        </authorList>
    </citation>
    <scope>NUCLEOTIDE SEQUENCE [LARGE SCALE GENOMIC DNA]</scope>
    <source>
        <strain evidence="10 12">DSM 92</strain>
    </source>
</reference>
<evidence type="ECO:0000313" key="10">
    <source>
        <dbReference type="EMBL" id="ARE85963.1"/>
    </source>
</evidence>
<dbReference type="InterPro" id="IPR015424">
    <property type="entry name" value="PyrdxlP-dep_Trfase"/>
</dbReference>
<dbReference type="EC" id="2.6.1.-" evidence="10"/>
<evidence type="ECO:0000313" key="11">
    <source>
        <dbReference type="Proteomes" id="UP000177894"/>
    </source>
</evidence>
<comment type="similarity">
    <text evidence="5 8">Belongs to the DegT/DnrJ/EryC1 family.</text>
</comment>
<evidence type="ECO:0000256" key="4">
    <source>
        <dbReference type="ARBA" id="ARBA00022898"/>
    </source>
</evidence>
<name>A0AAC9WES9_9CLOT</name>
<evidence type="ECO:0000313" key="12">
    <source>
        <dbReference type="Proteomes" id="UP000192478"/>
    </source>
</evidence>
<evidence type="ECO:0000256" key="6">
    <source>
        <dbReference type="PIRSR" id="PIRSR000390-1"/>
    </source>
</evidence>
<keyword evidence="2 10" id="KW-0032">Aminotransferase</keyword>
<proteinExistence type="inferred from homology"/>
<dbReference type="PIRSF" id="PIRSF000390">
    <property type="entry name" value="PLP_StrS"/>
    <property type="match status" value="1"/>
</dbReference>
<dbReference type="Gene3D" id="3.90.1150.10">
    <property type="entry name" value="Aspartate Aminotransferase, domain 1"/>
    <property type="match status" value="1"/>
</dbReference>
<keyword evidence="4 7" id="KW-0663">Pyridoxal phosphate</keyword>
<dbReference type="SUPFAM" id="SSF53383">
    <property type="entry name" value="PLP-dependent transferases"/>
    <property type="match status" value="1"/>
</dbReference>
<keyword evidence="11" id="KW-1185">Reference proteome</keyword>
<evidence type="ECO:0000256" key="8">
    <source>
        <dbReference type="RuleBase" id="RU004508"/>
    </source>
</evidence>
<dbReference type="GO" id="GO:0030170">
    <property type="term" value="F:pyridoxal phosphate binding"/>
    <property type="evidence" value="ECO:0007669"/>
    <property type="project" value="TreeGrafter"/>
</dbReference>
<evidence type="ECO:0000256" key="7">
    <source>
        <dbReference type="PIRSR" id="PIRSR000390-2"/>
    </source>
</evidence>
<dbReference type="InterPro" id="IPR000653">
    <property type="entry name" value="DegT/StrS_aminotransferase"/>
</dbReference>
<dbReference type="CDD" id="cd00616">
    <property type="entry name" value="AHBA_syn"/>
    <property type="match status" value="1"/>
</dbReference>
<dbReference type="KEGG" id="cfm:BJL90_06925"/>
<protein>
    <submittedName>
        <fullName evidence="9">Perosamine synthetase</fullName>
    </submittedName>
    <submittedName>
        <fullName evidence="10">Pyridoxal phosphate-dependent aminotransferase EpsN</fullName>
        <ecNumber evidence="10">2.6.1.-</ecNumber>
    </submittedName>
</protein>
<feature type="modified residue" description="N6-(pyridoxal phosphate)lysine" evidence="7">
    <location>
        <position position="186"/>
    </location>
</feature>
<dbReference type="PANTHER" id="PTHR30244">
    <property type="entry name" value="TRANSAMINASE"/>
    <property type="match status" value="1"/>
</dbReference>
<gene>
    <name evidence="10" type="primary">epsN_1</name>
    <name evidence="9" type="ORF">BJL90_06925</name>
    <name evidence="10" type="ORF">CLFO_02790</name>
</gene>
<dbReference type="EMBL" id="CP020559">
    <property type="protein sequence ID" value="ARE85963.1"/>
    <property type="molecule type" value="Genomic_DNA"/>
</dbReference>
<dbReference type="NCBIfam" id="TIGR04181">
    <property type="entry name" value="NHT_00031"/>
    <property type="match status" value="1"/>
</dbReference>
<dbReference type="Pfam" id="PF01041">
    <property type="entry name" value="DegT_DnrJ_EryC1"/>
    <property type="match status" value="1"/>
</dbReference>
<organism evidence="10 12">
    <name type="scientific">Clostridium formicaceticum</name>
    <dbReference type="NCBI Taxonomy" id="1497"/>
    <lineage>
        <taxon>Bacteria</taxon>
        <taxon>Bacillati</taxon>
        <taxon>Bacillota</taxon>
        <taxon>Clostridia</taxon>
        <taxon>Eubacteriales</taxon>
        <taxon>Clostridiaceae</taxon>
        <taxon>Clostridium</taxon>
    </lineage>
</organism>
<accession>A0AAC9WES9</accession>
<dbReference type="FunFam" id="3.40.640.10:FF:000090">
    <property type="entry name" value="Pyridoxal phosphate-dependent aminotransferase"/>
    <property type="match status" value="1"/>
</dbReference>
<dbReference type="InterPro" id="IPR015422">
    <property type="entry name" value="PyrdxlP-dep_Trfase_small"/>
</dbReference>
<evidence type="ECO:0000256" key="3">
    <source>
        <dbReference type="ARBA" id="ARBA00022679"/>
    </source>
</evidence>
<dbReference type="RefSeq" id="WP_070965770.1">
    <property type="nucleotide sequence ID" value="NZ_CP017603.1"/>
</dbReference>
<dbReference type="AlphaFoldDB" id="A0AAC9WES9"/>
<dbReference type="Proteomes" id="UP000177894">
    <property type="component" value="Chromosome"/>
</dbReference>
<dbReference type="GO" id="GO:0000271">
    <property type="term" value="P:polysaccharide biosynthetic process"/>
    <property type="evidence" value="ECO:0007669"/>
    <property type="project" value="TreeGrafter"/>
</dbReference>
<evidence type="ECO:0000256" key="5">
    <source>
        <dbReference type="ARBA" id="ARBA00037999"/>
    </source>
</evidence>
<dbReference type="InterPro" id="IPR015421">
    <property type="entry name" value="PyrdxlP-dep_Trfase_major"/>
</dbReference>
<keyword evidence="3 10" id="KW-0808">Transferase</keyword>
<reference evidence="9 11" key="1">
    <citation type="submission" date="2016-10" db="EMBL/GenBank/DDBJ databases">
        <title>Complete Genome Sequence of Acetogen Clostridium formicoaceticum ATCC 27076.</title>
        <authorList>
            <person name="Bao T."/>
            <person name="Cheng C."/>
            <person name="Zhao J."/>
            <person name="Yang S.-T."/>
            <person name="Wang J."/>
            <person name="Wang M."/>
        </authorList>
    </citation>
    <scope>NUCLEOTIDE SEQUENCE [LARGE SCALE GENOMIC DNA]</scope>
    <source>
        <strain evidence="9 11">ATCC 27076</strain>
    </source>
</reference>